<dbReference type="InParanoid" id="K1RHQ2"/>
<dbReference type="SUPFAM" id="SSF53032">
    <property type="entry name" value="tRNA-intron endonuclease catalytic domain-like"/>
    <property type="match status" value="1"/>
</dbReference>
<dbReference type="EMBL" id="JH817878">
    <property type="protein sequence ID" value="EKC33731.1"/>
    <property type="molecule type" value="Genomic_DNA"/>
</dbReference>
<dbReference type="InterPro" id="IPR059049">
    <property type="entry name" value="TSEN34_N"/>
</dbReference>
<dbReference type="CDD" id="cd22363">
    <property type="entry name" value="tRNA-intron_lyase_C"/>
    <property type="match status" value="1"/>
</dbReference>
<accession>K1RHQ2</accession>
<comment type="similarity">
    <text evidence="1 4">Belongs to the tRNA-intron endonuclease family.</text>
</comment>
<proteinExistence type="inferred from homology"/>
<dbReference type="PANTHER" id="PTHR13070">
    <property type="entry name" value="TRNA-SPLICING ENDONUCLEASE SUBUNIT SEN34-RELATED"/>
    <property type="match status" value="1"/>
</dbReference>
<dbReference type="InterPro" id="IPR011856">
    <property type="entry name" value="tRNA_endonuc-like_dom_sf"/>
</dbReference>
<dbReference type="GO" id="GO:0003676">
    <property type="term" value="F:nucleic acid binding"/>
    <property type="evidence" value="ECO:0007669"/>
    <property type="project" value="InterPro"/>
</dbReference>
<evidence type="ECO:0000256" key="2">
    <source>
        <dbReference type="ARBA" id="ARBA00022694"/>
    </source>
</evidence>
<keyword evidence="8" id="KW-0540">Nuclease</keyword>
<dbReference type="GO" id="GO:0000213">
    <property type="term" value="F:tRNA-intron lyase activity"/>
    <property type="evidence" value="ECO:0007669"/>
    <property type="project" value="UniProtKB-UniRule"/>
</dbReference>
<evidence type="ECO:0000256" key="1">
    <source>
        <dbReference type="ARBA" id="ARBA00008078"/>
    </source>
</evidence>
<evidence type="ECO:0000259" key="6">
    <source>
        <dbReference type="Pfam" id="PF01974"/>
    </source>
</evidence>
<dbReference type="Pfam" id="PF26577">
    <property type="entry name" value="TSEN34_N"/>
    <property type="match status" value="1"/>
</dbReference>
<organism evidence="8">
    <name type="scientific">Magallana gigas</name>
    <name type="common">Pacific oyster</name>
    <name type="synonym">Crassostrea gigas</name>
    <dbReference type="NCBI Taxonomy" id="29159"/>
    <lineage>
        <taxon>Eukaryota</taxon>
        <taxon>Metazoa</taxon>
        <taxon>Spiralia</taxon>
        <taxon>Lophotrochozoa</taxon>
        <taxon>Mollusca</taxon>
        <taxon>Bivalvia</taxon>
        <taxon>Autobranchia</taxon>
        <taxon>Pteriomorphia</taxon>
        <taxon>Ostreida</taxon>
        <taxon>Ostreoidea</taxon>
        <taxon>Ostreidae</taxon>
        <taxon>Magallana</taxon>
    </lineage>
</organism>
<dbReference type="PANTHER" id="PTHR13070:SF0">
    <property type="entry name" value="TRNA-SPLICING ENDONUCLEASE SUBUNIT SEN34"/>
    <property type="match status" value="1"/>
</dbReference>
<dbReference type="InterPro" id="IPR006677">
    <property type="entry name" value="tRNA_intron_Endonuc_cat-like"/>
</dbReference>
<keyword evidence="8" id="KW-0378">Hydrolase</keyword>
<keyword evidence="3 4" id="KW-0456">Lyase</keyword>
<sequence>MSATKPIKVYLQNDKPLIWSSTDAVKIREEWRIVGCLIGCLPRLPRQNNHLGLPLQLSKEEVTLLLEKGAILLLNDATGLKEPSEKERGEFIEYREASYQSQVDLFRAERKKEIYQNMANIIEGKKAKAQKEEKKDSSEATEPSEKEEDFSIDVDKVPIPPIPRKYSLVQIFTESPYRLDQEIPAEWSHPESKQEQLRYHVYRDLWNQGFFLSNGSKFGGDFLVYPGDPSRYHSHYIVICIPHNKPMSALDIVRMGRLGSNTDLYKEIPLGANGAGWGVSFLHCLDSTQRGLLPYCEASPH</sequence>
<feature type="domain" description="tRNA intron endonuclease catalytic" evidence="6">
    <location>
        <begin position="197"/>
        <end position="262"/>
    </location>
</feature>
<dbReference type="InterPro" id="IPR036167">
    <property type="entry name" value="tRNA_intron_Endo_cat-like_sf"/>
</dbReference>
<comment type="function">
    <text evidence="4">Constitutes one of the two catalytic subunit of the tRNA-splicing endonuclease complex, a complex responsible for identification and cleavage of the splice sites in pre-tRNA. It cleaves pre-tRNA at the 5'- and 3'-splice sites to release the intron. The products are an intron and two tRNA half-molecules bearing 2',3'-cyclic phosphate and 5'-OH termini. There are no conserved sequences at the splice sites, but the intron is invariably located at the same site in the gene, placing the splice sites an invariant distance from the constant structural features of the tRNA body.</text>
</comment>
<evidence type="ECO:0000256" key="5">
    <source>
        <dbReference type="SAM" id="MobiDB-lite"/>
    </source>
</evidence>
<dbReference type="GO" id="GO:0000214">
    <property type="term" value="C:tRNA-intron endonuclease complex"/>
    <property type="evidence" value="ECO:0007669"/>
    <property type="project" value="UniProtKB-UniRule"/>
</dbReference>
<keyword evidence="2 4" id="KW-0819">tRNA processing</keyword>
<dbReference type="Pfam" id="PF01974">
    <property type="entry name" value="tRNA_int_endo"/>
    <property type="match status" value="1"/>
</dbReference>
<reference evidence="8" key="1">
    <citation type="journal article" date="2012" name="Nature">
        <title>The oyster genome reveals stress adaptation and complexity of shell formation.</title>
        <authorList>
            <person name="Zhang G."/>
            <person name="Fang X."/>
            <person name="Guo X."/>
            <person name="Li L."/>
            <person name="Luo R."/>
            <person name="Xu F."/>
            <person name="Yang P."/>
            <person name="Zhang L."/>
            <person name="Wang X."/>
            <person name="Qi H."/>
            <person name="Xiong Z."/>
            <person name="Que H."/>
            <person name="Xie Y."/>
            <person name="Holland P.W."/>
            <person name="Paps J."/>
            <person name="Zhu Y."/>
            <person name="Wu F."/>
            <person name="Chen Y."/>
            <person name="Wang J."/>
            <person name="Peng C."/>
            <person name="Meng J."/>
            <person name="Yang L."/>
            <person name="Liu J."/>
            <person name="Wen B."/>
            <person name="Zhang N."/>
            <person name="Huang Z."/>
            <person name="Zhu Q."/>
            <person name="Feng Y."/>
            <person name="Mount A."/>
            <person name="Hedgecock D."/>
            <person name="Xu Z."/>
            <person name="Liu Y."/>
            <person name="Domazet-Loso T."/>
            <person name="Du Y."/>
            <person name="Sun X."/>
            <person name="Zhang S."/>
            <person name="Liu B."/>
            <person name="Cheng P."/>
            <person name="Jiang X."/>
            <person name="Li J."/>
            <person name="Fan D."/>
            <person name="Wang W."/>
            <person name="Fu W."/>
            <person name="Wang T."/>
            <person name="Wang B."/>
            <person name="Zhang J."/>
            <person name="Peng Z."/>
            <person name="Li Y."/>
            <person name="Li N."/>
            <person name="Wang J."/>
            <person name="Chen M."/>
            <person name="He Y."/>
            <person name="Tan F."/>
            <person name="Song X."/>
            <person name="Zheng Q."/>
            <person name="Huang R."/>
            <person name="Yang H."/>
            <person name="Du X."/>
            <person name="Chen L."/>
            <person name="Yang M."/>
            <person name="Gaffney P.M."/>
            <person name="Wang S."/>
            <person name="Luo L."/>
            <person name="She Z."/>
            <person name="Ming Y."/>
            <person name="Huang W."/>
            <person name="Zhang S."/>
            <person name="Huang B."/>
            <person name="Zhang Y."/>
            <person name="Qu T."/>
            <person name="Ni P."/>
            <person name="Miao G."/>
            <person name="Wang J."/>
            <person name="Wang Q."/>
            <person name="Steinberg C.E."/>
            <person name="Wang H."/>
            <person name="Li N."/>
            <person name="Qian L."/>
            <person name="Zhang G."/>
            <person name="Li Y."/>
            <person name="Yang H."/>
            <person name="Liu X."/>
            <person name="Wang J."/>
            <person name="Yin Y."/>
            <person name="Wang J."/>
        </authorList>
    </citation>
    <scope>NUCLEOTIDE SEQUENCE [LARGE SCALE GENOMIC DNA]</scope>
    <source>
        <strain evidence="8">05x7-T-G4-1.051#20</strain>
    </source>
</reference>
<evidence type="ECO:0000313" key="8">
    <source>
        <dbReference type="EMBL" id="EKC33731.1"/>
    </source>
</evidence>
<feature type="compositionally biased region" description="Basic and acidic residues" evidence="5">
    <location>
        <begin position="125"/>
        <end position="138"/>
    </location>
</feature>
<evidence type="ECO:0000256" key="4">
    <source>
        <dbReference type="PIRNR" id="PIRNR017250"/>
    </source>
</evidence>
<feature type="domain" description="TSEN34 N-terminal" evidence="7">
    <location>
        <begin position="7"/>
        <end position="75"/>
    </location>
</feature>
<name>K1RHQ2_MAGGI</name>
<dbReference type="EC" id="4.6.1.16" evidence="4"/>
<evidence type="ECO:0000259" key="7">
    <source>
        <dbReference type="Pfam" id="PF26577"/>
    </source>
</evidence>
<dbReference type="Gene3D" id="3.40.1350.10">
    <property type="match status" value="1"/>
</dbReference>
<dbReference type="InterPro" id="IPR016690">
    <property type="entry name" value="TSEN34"/>
</dbReference>
<evidence type="ECO:0000256" key="3">
    <source>
        <dbReference type="ARBA" id="ARBA00023239"/>
    </source>
</evidence>
<feature type="region of interest" description="Disordered" evidence="5">
    <location>
        <begin position="125"/>
        <end position="153"/>
    </location>
</feature>
<keyword evidence="8" id="KW-0255">Endonuclease</keyword>
<dbReference type="HOGENOM" id="CLU_049366_0_0_1"/>
<gene>
    <name evidence="8" type="ORF">CGI_10003722</name>
</gene>
<dbReference type="PIRSF" id="PIRSF017250">
    <property type="entry name" value="tRNA_splic_SEN34"/>
    <property type="match status" value="1"/>
</dbReference>
<dbReference type="AlphaFoldDB" id="K1RHQ2"/>
<protein>
    <recommendedName>
        <fullName evidence="4">tRNA-splicing endonuclease subunit Sen34</fullName>
        <ecNumber evidence="4">4.6.1.16</ecNumber>
    </recommendedName>
</protein>
<dbReference type="GO" id="GO:0000379">
    <property type="term" value="P:tRNA-type intron splice site recognition and cleavage"/>
    <property type="evidence" value="ECO:0007669"/>
    <property type="project" value="UniProtKB-UniRule"/>
</dbReference>